<dbReference type="PRINTS" id="PR00038">
    <property type="entry name" value="HTHLUXR"/>
</dbReference>
<dbReference type="CDD" id="cd00130">
    <property type="entry name" value="PAS"/>
    <property type="match status" value="2"/>
</dbReference>
<sequence>MLARTRHAKKKEAYVTPNDAAPQAHRQHLQSIIAGLNEGIILLEADGSIAWANASALALHGAESMEDLGGTPAGFRKRYTLTYRNHHRVPARQYPLDRLAAGEEFEDLLLDLTRKDDDEFTRNLLARGLNLDDGGPMPYRVLILHDQTAQINAEERFERAFSANPAPALICRLSDLRYVKVNQGFLEMTGYSRDAVLGKSAYEIDVLDGSDDKETAVARLNEGETIPQREGVLKLPDGTSKFVVVAGQPIDMHDEPCMLFTFIDLEGRKRTEEALRESEERFSKAFQLAPVPMAVCDGVTLNVLNLNDAFAAATGLTLDEKAEQDLVELGLRPYEGMLAALKRGESVRNREAVMIARDGGELDCLVSAEPVMIGGLRRVLIVIQDITERKRSETELLTAIEAVMQDTSWFSRGIIEKLAQLRQPAPATRDVAELAQLTSREREVLGLLCQGHDDDGIAKALKLSRNTVRNHVATIYSKIGVHRRSAAIVWARDRGITGHESARNREKQGKS</sequence>
<evidence type="ECO:0000256" key="1">
    <source>
        <dbReference type="ARBA" id="ARBA00023125"/>
    </source>
</evidence>
<feature type="domain" description="PAC" evidence="5">
    <location>
        <begin position="348"/>
        <end position="398"/>
    </location>
</feature>
<evidence type="ECO:0000259" key="5">
    <source>
        <dbReference type="PROSITE" id="PS50113"/>
    </source>
</evidence>
<dbReference type="SMART" id="SM00086">
    <property type="entry name" value="PAC"/>
    <property type="match status" value="1"/>
</dbReference>
<dbReference type="EMBL" id="CADIJM010000008">
    <property type="protein sequence ID" value="CAB3719595.1"/>
    <property type="molecule type" value="Genomic_DNA"/>
</dbReference>
<evidence type="ECO:0000313" key="7">
    <source>
        <dbReference type="Proteomes" id="UP000494214"/>
    </source>
</evidence>
<dbReference type="Pfam" id="PF13188">
    <property type="entry name" value="PAS_8"/>
    <property type="match status" value="1"/>
</dbReference>
<dbReference type="PANTHER" id="PTHR43214">
    <property type="entry name" value="TWO-COMPONENT RESPONSE REGULATOR"/>
    <property type="match status" value="1"/>
</dbReference>
<dbReference type="AlphaFoldDB" id="A0A6S7AH58"/>
<dbReference type="InterPro" id="IPR000014">
    <property type="entry name" value="PAS"/>
</dbReference>
<dbReference type="InterPro" id="IPR016032">
    <property type="entry name" value="Sig_transdc_resp-reg_C-effctor"/>
</dbReference>
<gene>
    <name evidence="6" type="primary">malT</name>
    <name evidence="6" type="ORF">LMG26690_03794</name>
</gene>
<dbReference type="PROSITE" id="PS50112">
    <property type="entry name" value="PAS"/>
    <property type="match status" value="2"/>
</dbReference>
<evidence type="ECO:0000256" key="2">
    <source>
        <dbReference type="SAM" id="MobiDB-lite"/>
    </source>
</evidence>
<dbReference type="PROSITE" id="PS50043">
    <property type="entry name" value="HTH_LUXR_2"/>
    <property type="match status" value="1"/>
</dbReference>
<dbReference type="InterPro" id="IPR000700">
    <property type="entry name" value="PAS-assoc_C"/>
</dbReference>
<feature type="domain" description="PAS" evidence="4">
    <location>
        <begin position="25"/>
        <end position="69"/>
    </location>
</feature>
<dbReference type="GO" id="GO:0006355">
    <property type="term" value="P:regulation of DNA-templated transcription"/>
    <property type="evidence" value="ECO:0007669"/>
    <property type="project" value="InterPro"/>
</dbReference>
<feature type="region of interest" description="Disordered" evidence="2">
    <location>
        <begin position="1"/>
        <end position="21"/>
    </location>
</feature>
<dbReference type="Gene3D" id="3.40.50.2300">
    <property type="match status" value="1"/>
</dbReference>
<dbReference type="Pfam" id="PF13426">
    <property type="entry name" value="PAS_9"/>
    <property type="match status" value="2"/>
</dbReference>
<dbReference type="InterPro" id="IPR000792">
    <property type="entry name" value="Tscrpt_reg_LuxR_C"/>
</dbReference>
<keyword evidence="1" id="KW-0238">DNA-binding</keyword>
<organism evidence="6 7">
    <name type="scientific">Achromobacter animicus</name>
    <dbReference type="NCBI Taxonomy" id="1389935"/>
    <lineage>
        <taxon>Bacteria</taxon>
        <taxon>Pseudomonadati</taxon>
        <taxon>Pseudomonadota</taxon>
        <taxon>Betaproteobacteria</taxon>
        <taxon>Burkholderiales</taxon>
        <taxon>Alcaligenaceae</taxon>
        <taxon>Achromobacter</taxon>
    </lineage>
</organism>
<dbReference type="InterPro" id="IPR001610">
    <property type="entry name" value="PAC"/>
</dbReference>
<dbReference type="PROSITE" id="PS50113">
    <property type="entry name" value="PAC"/>
    <property type="match status" value="1"/>
</dbReference>
<dbReference type="GO" id="GO:0003677">
    <property type="term" value="F:DNA binding"/>
    <property type="evidence" value="ECO:0007669"/>
    <property type="project" value="UniProtKB-KW"/>
</dbReference>
<protein>
    <submittedName>
        <fullName evidence="6">HTH-type transcriptional regulator MalT</fullName>
    </submittedName>
</protein>
<evidence type="ECO:0000313" key="6">
    <source>
        <dbReference type="EMBL" id="CAB3719595.1"/>
    </source>
</evidence>
<accession>A0A6S7AH58</accession>
<reference evidence="6 7" key="1">
    <citation type="submission" date="2020-04" db="EMBL/GenBank/DDBJ databases">
        <authorList>
            <person name="De Canck E."/>
        </authorList>
    </citation>
    <scope>NUCLEOTIDE SEQUENCE [LARGE SCALE GENOMIC DNA]</scope>
    <source>
        <strain evidence="6 7">LMG 26690</strain>
    </source>
</reference>
<name>A0A6S7AH58_9BURK</name>
<dbReference type="Pfam" id="PF00196">
    <property type="entry name" value="GerE"/>
    <property type="match status" value="1"/>
</dbReference>
<feature type="domain" description="PAS" evidence="4">
    <location>
        <begin position="153"/>
        <end position="200"/>
    </location>
</feature>
<dbReference type="InterPro" id="IPR039420">
    <property type="entry name" value="WalR-like"/>
</dbReference>
<feature type="compositionally biased region" description="Basic residues" evidence="2">
    <location>
        <begin position="1"/>
        <end position="10"/>
    </location>
</feature>
<evidence type="ECO:0000259" key="4">
    <source>
        <dbReference type="PROSITE" id="PS50112"/>
    </source>
</evidence>
<dbReference type="SMART" id="SM00091">
    <property type="entry name" value="PAS"/>
    <property type="match status" value="3"/>
</dbReference>
<dbReference type="SUPFAM" id="SSF46894">
    <property type="entry name" value="C-terminal effector domain of the bipartite response regulators"/>
    <property type="match status" value="1"/>
</dbReference>
<dbReference type="Proteomes" id="UP000494214">
    <property type="component" value="Unassembled WGS sequence"/>
</dbReference>
<dbReference type="Gene3D" id="3.30.450.20">
    <property type="entry name" value="PAS domain"/>
    <property type="match status" value="3"/>
</dbReference>
<dbReference type="SUPFAM" id="SSF55785">
    <property type="entry name" value="PYP-like sensor domain (PAS domain)"/>
    <property type="match status" value="3"/>
</dbReference>
<proteinExistence type="predicted"/>
<dbReference type="CDD" id="cd06170">
    <property type="entry name" value="LuxR_C_like"/>
    <property type="match status" value="1"/>
</dbReference>
<evidence type="ECO:0000259" key="3">
    <source>
        <dbReference type="PROSITE" id="PS50043"/>
    </source>
</evidence>
<dbReference type="SMART" id="SM00421">
    <property type="entry name" value="HTH_LUXR"/>
    <property type="match status" value="1"/>
</dbReference>
<dbReference type="InterPro" id="IPR035965">
    <property type="entry name" value="PAS-like_dom_sf"/>
</dbReference>
<dbReference type="RefSeq" id="WP_175124526.1">
    <property type="nucleotide sequence ID" value="NZ_CADIJM010000008.1"/>
</dbReference>
<dbReference type="NCBIfam" id="TIGR00229">
    <property type="entry name" value="sensory_box"/>
    <property type="match status" value="2"/>
</dbReference>
<feature type="domain" description="HTH luxR-type" evidence="3">
    <location>
        <begin position="430"/>
        <end position="495"/>
    </location>
</feature>
<dbReference type="PANTHER" id="PTHR43214:SF38">
    <property type="entry name" value="NITRATE_NITRITE RESPONSE REGULATOR PROTEIN NARL"/>
    <property type="match status" value="1"/>
</dbReference>
<keyword evidence="7" id="KW-1185">Reference proteome</keyword>